<feature type="coiled-coil region" evidence="1">
    <location>
        <begin position="113"/>
        <end position="140"/>
    </location>
</feature>
<feature type="compositionally biased region" description="Low complexity" evidence="2">
    <location>
        <begin position="570"/>
        <end position="585"/>
    </location>
</feature>
<feature type="region of interest" description="Disordered" evidence="2">
    <location>
        <begin position="279"/>
        <end position="299"/>
    </location>
</feature>
<evidence type="ECO:0000256" key="2">
    <source>
        <dbReference type="SAM" id="MobiDB-lite"/>
    </source>
</evidence>
<organism evidence="4 5">
    <name type="scientific">Lagenidium giganteum</name>
    <dbReference type="NCBI Taxonomy" id="4803"/>
    <lineage>
        <taxon>Eukaryota</taxon>
        <taxon>Sar</taxon>
        <taxon>Stramenopiles</taxon>
        <taxon>Oomycota</taxon>
        <taxon>Peronosporomycetes</taxon>
        <taxon>Pythiales</taxon>
        <taxon>Pythiaceae</taxon>
    </lineage>
</organism>
<dbReference type="PANTHER" id="PTHR33862:SF3">
    <property type="entry name" value="OROFACIAL CLEFT 1 CANDIDATE GENE 1 PROTEIN"/>
    <property type="match status" value="1"/>
</dbReference>
<feature type="region of interest" description="Disordered" evidence="2">
    <location>
        <begin position="494"/>
        <end position="545"/>
    </location>
</feature>
<sequence length="1027" mass="115740">MMPEADDDELKPVHPSKAPEHLILVNNDETVDHDEDAALLRKQQLEDSSADSFWDDDYVPPPATAAANDPDHSIIDVLTEELLQRPVPEYLEAFEVVIPDSEVVVGSVPLAEVQQREREIEDAKIRRAQLESELYRQREAHLAHQEDQVRRRLLQEAQQQQDTLHQNKLQAMHVLQLRTKRLGFMFQRAENHLRQVVARQEAHVDRVYGHLEPSQIAKSRKRYRVEWQKIPLTIKIRARMLKAVKDKLPVGNYVMVATLYDRLGGHALQWSAWEDAKHRKTHKRGRQTTMPAGGTTSDNLADQLRRRFPNLTKPFHHRGRFYNTELNINQTLYVVCPPETMLRPANVLLFELFYLSPQQYGNVLNQTAKDHVMGWGVLPLSTPDFEVVKGKYKVPLLRGDVDPTMDKFRDIEAMYQDDLSSWLCNFYFQISHLEKECHMKRDFDVELDEQTALLRLERATSFHTMQLRHQNSAMMAKQHVGDDASLLRTRRNTAHKYSDGENGDTTAAVSPTKDGVHDPGGSSSKTLLLDDNGDESKKKAKSKSACILPGLRLPWQTSPRSAKVHSGDPSAMSSSTATAANTDASGHVQAGGKQLPTIDDDLLSASDGDSNDSNDSDHDGRSPRSPRSPRAGVSALDVDNYKFSVNDADSFETAQHRRFHIARKLHFLRHEVFLELGLTKVWTMEFWLMIVLLLFSLWLRLYVHFVLQYVYLKAQRIPVYYFAPQWTTCIVKYTGSTLATSTEVGVILIGAVGPLLLFGSLALAATMSQRHVGELPAFGSKLIVCFGVGAVLDPVLVFLVDLVEHHYNCVQLPECAASLAAATCKCVDGDAFKLYARFLAQEGSGLVGIIATFIIYAAVTCVALVAVYTYLLYVHMNGRMLDVYRRLHAQESDLFLPHDCEISLQELTTLCDHAARWKGPRGTQRKVFVHEYVLTDPLDPSFQDKSTHIALYNMELDGTRQLHRHFLKAGDGSILELFGEIGDGMAGTWRHSASATASLALLYNIIQEHHDPAESPATQLADVFDTI</sequence>
<name>A0AAV2ZCL9_9STRA</name>
<feature type="transmembrane region" description="Helical" evidence="3">
    <location>
        <begin position="846"/>
        <end position="871"/>
    </location>
</feature>
<comment type="caution">
    <text evidence="4">The sequence shown here is derived from an EMBL/GenBank/DDBJ whole genome shotgun (WGS) entry which is preliminary data.</text>
</comment>
<evidence type="ECO:0000256" key="3">
    <source>
        <dbReference type="SAM" id="Phobius"/>
    </source>
</evidence>
<reference evidence="4" key="2">
    <citation type="journal article" date="2023" name="Microbiol Resour">
        <title>Decontamination and Annotation of the Draft Genome Sequence of the Oomycete Lagenidium giganteum ARSEF 373.</title>
        <authorList>
            <person name="Morgan W.R."/>
            <person name="Tartar A."/>
        </authorList>
    </citation>
    <scope>NUCLEOTIDE SEQUENCE</scope>
    <source>
        <strain evidence="4">ARSEF 373</strain>
    </source>
</reference>
<keyword evidence="3" id="KW-0472">Membrane</keyword>
<dbReference type="InterPro" id="IPR031390">
    <property type="entry name" value="OFCC1"/>
</dbReference>
<protein>
    <submittedName>
        <fullName evidence="4">Uncharacterized protein</fullName>
    </submittedName>
</protein>
<keyword evidence="1" id="KW-0175">Coiled coil</keyword>
<evidence type="ECO:0000256" key="1">
    <source>
        <dbReference type="SAM" id="Coils"/>
    </source>
</evidence>
<feature type="transmembrane region" description="Helical" evidence="3">
    <location>
        <begin position="745"/>
        <end position="766"/>
    </location>
</feature>
<dbReference type="Proteomes" id="UP001146120">
    <property type="component" value="Unassembled WGS sequence"/>
</dbReference>
<feature type="region of interest" description="Disordered" evidence="2">
    <location>
        <begin position="1"/>
        <end position="20"/>
    </location>
</feature>
<accession>A0AAV2ZCL9</accession>
<evidence type="ECO:0000313" key="5">
    <source>
        <dbReference type="Proteomes" id="UP001146120"/>
    </source>
</evidence>
<keyword evidence="5" id="KW-1185">Reference proteome</keyword>
<dbReference type="PANTHER" id="PTHR33862">
    <property type="entry name" value="OROFACIAL CLEFT 1 CANDIDATE GENE 1 PROTEIN"/>
    <property type="match status" value="1"/>
</dbReference>
<feature type="transmembrane region" description="Helical" evidence="3">
    <location>
        <begin position="778"/>
        <end position="800"/>
    </location>
</feature>
<proteinExistence type="predicted"/>
<dbReference type="AlphaFoldDB" id="A0AAV2ZCL9"/>
<feature type="transmembrane region" description="Helical" evidence="3">
    <location>
        <begin position="719"/>
        <end position="739"/>
    </location>
</feature>
<evidence type="ECO:0000313" key="4">
    <source>
        <dbReference type="EMBL" id="DBA05203.1"/>
    </source>
</evidence>
<reference evidence="4" key="1">
    <citation type="submission" date="2022-11" db="EMBL/GenBank/DDBJ databases">
        <authorList>
            <person name="Morgan W.R."/>
            <person name="Tartar A."/>
        </authorList>
    </citation>
    <scope>NUCLEOTIDE SEQUENCE</scope>
    <source>
        <strain evidence="4">ARSEF 373</strain>
    </source>
</reference>
<gene>
    <name evidence="4" type="ORF">N0F65_005053</name>
</gene>
<feature type="compositionally biased region" description="Polar residues" evidence="2">
    <location>
        <begin position="287"/>
        <end position="299"/>
    </location>
</feature>
<keyword evidence="3" id="KW-1133">Transmembrane helix</keyword>
<dbReference type="EMBL" id="DAKRPA010000002">
    <property type="protein sequence ID" value="DBA05203.1"/>
    <property type="molecule type" value="Genomic_DNA"/>
</dbReference>
<feature type="region of interest" description="Disordered" evidence="2">
    <location>
        <begin position="557"/>
        <end position="632"/>
    </location>
</feature>
<feature type="transmembrane region" description="Helical" evidence="3">
    <location>
        <begin position="686"/>
        <end position="707"/>
    </location>
</feature>
<keyword evidence="3" id="KW-0812">Transmembrane</keyword>